<evidence type="ECO:0000313" key="17">
    <source>
        <dbReference type="EMBL" id="XAN06798.1"/>
    </source>
</evidence>
<dbReference type="InterPro" id="IPR015424">
    <property type="entry name" value="PyrdxlP-dep_Trfase"/>
</dbReference>
<keyword evidence="7 17" id="KW-0032">Aminotransferase</keyword>
<comment type="catalytic activity">
    <reaction evidence="15">
        <text>O-phospho-L-serine + 2-oxoglutarate = 3-phosphooxypyruvate + L-glutamate</text>
        <dbReference type="Rhea" id="RHEA:14329"/>
        <dbReference type="ChEBI" id="CHEBI:16810"/>
        <dbReference type="ChEBI" id="CHEBI:18110"/>
        <dbReference type="ChEBI" id="CHEBI:29985"/>
        <dbReference type="ChEBI" id="CHEBI:57524"/>
        <dbReference type="EC" id="2.6.1.52"/>
    </reaction>
</comment>
<dbReference type="Pfam" id="PF00266">
    <property type="entry name" value="Aminotran_5"/>
    <property type="match status" value="1"/>
</dbReference>
<proteinExistence type="inferred from homology"/>
<evidence type="ECO:0000256" key="12">
    <source>
        <dbReference type="ARBA" id="ARBA00023299"/>
    </source>
</evidence>
<dbReference type="RefSeq" id="WP_425308231.1">
    <property type="nucleotide sequence ID" value="NZ_CP154795.1"/>
</dbReference>
<evidence type="ECO:0000256" key="8">
    <source>
        <dbReference type="ARBA" id="ARBA00022605"/>
    </source>
</evidence>
<dbReference type="EC" id="2.6.1.52" evidence="5"/>
<dbReference type="InterPro" id="IPR015422">
    <property type="entry name" value="PyrdxlP-dep_Trfase_small"/>
</dbReference>
<keyword evidence="10" id="KW-0663">Pyridoxal phosphate</keyword>
<evidence type="ECO:0000256" key="4">
    <source>
        <dbReference type="ARBA" id="ARBA00006904"/>
    </source>
</evidence>
<evidence type="ECO:0000256" key="9">
    <source>
        <dbReference type="ARBA" id="ARBA00022679"/>
    </source>
</evidence>
<comment type="cofactor">
    <cofactor evidence="1">
        <name>pyridoxal 5'-phosphate</name>
        <dbReference type="ChEBI" id="CHEBI:597326"/>
    </cofactor>
</comment>
<name>A0ABZ3FPQ7_9ACTN</name>
<dbReference type="EMBL" id="CP154795">
    <property type="protein sequence ID" value="XAN06798.1"/>
    <property type="molecule type" value="Genomic_DNA"/>
</dbReference>
<dbReference type="Gene3D" id="3.90.1150.10">
    <property type="entry name" value="Aspartate Aminotransferase, domain 1"/>
    <property type="match status" value="1"/>
</dbReference>
<organism evidence="17 18">
    <name type="scientific">Ammonicoccus fulvus</name>
    <dbReference type="NCBI Taxonomy" id="3138240"/>
    <lineage>
        <taxon>Bacteria</taxon>
        <taxon>Bacillati</taxon>
        <taxon>Actinomycetota</taxon>
        <taxon>Actinomycetes</taxon>
        <taxon>Propionibacteriales</taxon>
        <taxon>Propionibacteriaceae</taxon>
        <taxon>Ammonicoccus</taxon>
    </lineage>
</organism>
<evidence type="ECO:0000256" key="3">
    <source>
        <dbReference type="ARBA" id="ARBA00005099"/>
    </source>
</evidence>
<evidence type="ECO:0000256" key="2">
    <source>
        <dbReference type="ARBA" id="ARBA00003483"/>
    </source>
</evidence>
<keyword evidence="18" id="KW-1185">Reference proteome</keyword>
<dbReference type="Proteomes" id="UP001442841">
    <property type="component" value="Chromosome"/>
</dbReference>
<dbReference type="PIRSF" id="PIRSF000525">
    <property type="entry name" value="SerC"/>
    <property type="match status" value="1"/>
</dbReference>
<accession>A0ABZ3FPQ7</accession>
<protein>
    <recommendedName>
        <fullName evidence="5">phosphoserine transaminase</fullName>
        <ecNumber evidence="5">2.6.1.52</ecNumber>
    </recommendedName>
    <alternativeName>
        <fullName evidence="13">Phosphohydroxythreonine aminotransferase</fullName>
    </alternativeName>
</protein>
<dbReference type="PANTHER" id="PTHR21152">
    <property type="entry name" value="AMINOTRANSFERASE CLASS V"/>
    <property type="match status" value="1"/>
</dbReference>
<evidence type="ECO:0000256" key="5">
    <source>
        <dbReference type="ARBA" id="ARBA00013030"/>
    </source>
</evidence>
<comment type="catalytic activity">
    <reaction evidence="14">
        <text>4-(phosphooxy)-L-threonine + 2-oxoglutarate = (R)-3-hydroxy-2-oxo-4-phosphooxybutanoate + L-glutamate</text>
        <dbReference type="Rhea" id="RHEA:16573"/>
        <dbReference type="ChEBI" id="CHEBI:16810"/>
        <dbReference type="ChEBI" id="CHEBI:29985"/>
        <dbReference type="ChEBI" id="CHEBI:58452"/>
        <dbReference type="ChEBI" id="CHEBI:58538"/>
        <dbReference type="EC" id="2.6.1.52"/>
    </reaction>
</comment>
<dbReference type="NCBIfam" id="TIGR01366">
    <property type="entry name" value="serC_3"/>
    <property type="match status" value="1"/>
</dbReference>
<dbReference type="PANTHER" id="PTHR21152:SF40">
    <property type="entry name" value="ALANINE--GLYOXYLATE AMINOTRANSFERASE"/>
    <property type="match status" value="1"/>
</dbReference>
<dbReference type="InterPro" id="IPR022278">
    <property type="entry name" value="Pser_aminoTfrase"/>
</dbReference>
<feature type="domain" description="Aminotransferase class V" evidence="16">
    <location>
        <begin position="137"/>
        <end position="328"/>
    </location>
</feature>
<keyword evidence="12" id="KW-0718">Serine biosynthesis</keyword>
<dbReference type="InterPro" id="IPR000192">
    <property type="entry name" value="Aminotrans_V_dom"/>
</dbReference>
<dbReference type="Gene3D" id="3.40.640.10">
    <property type="entry name" value="Type I PLP-dependent aspartate aminotransferase-like (Major domain)"/>
    <property type="match status" value="1"/>
</dbReference>
<dbReference type="GO" id="GO:0004648">
    <property type="term" value="F:O-phospho-L-serine:2-oxoglutarate aminotransferase activity"/>
    <property type="evidence" value="ECO:0007669"/>
    <property type="project" value="UniProtKB-EC"/>
</dbReference>
<gene>
    <name evidence="17" type="primary">serC</name>
    <name evidence="17" type="ORF">AADG42_05560</name>
</gene>
<evidence type="ECO:0000313" key="18">
    <source>
        <dbReference type="Proteomes" id="UP001442841"/>
    </source>
</evidence>
<evidence type="ECO:0000256" key="13">
    <source>
        <dbReference type="ARBA" id="ARBA00031421"/>
    </source>
</evidence>
<keyword evidence="6" id="KW-0963">Cytoplasm</keyword>
<evidence type="ECO:0000259" key="16">
    <source>
        <dbReference type="Pfam" id="PF00266"/>
    </source>
</evidence>
<reference evidence="17 18" key="1">
    <citation type="submission" date="2024-04" db="EMBL/GenBank/DDBJ databases">
        <title>Isolation of an actinomycete strain from pig manure.</title>
        <authorList>
            <person name="Gong T."/>
            <person name="Yu Z."/>
            <person name="An M."/>
            <person name="Wei C."/>
            <person name="Yang W."/>
            <person name="Liu L."/>
        </authorList>
    </citation>
    <scope>NUCLEOTIDE SEQUENCE [LARGE SCALE GENOMIC DNA]</scope>
    <source>
        <strain evidence="17 18">ZF39</strain>
    </source>
</reference>
<evidence type="ECO:0000256" key="15">
    <source>
        <dbReference type="ARBA" id="ARBA00049007"/>
    </source>
</evidence>
<comment type="similarity">
    <text evidence="4">Belongs to the class-V pyridoxal-phosphate-dependent aminotransferase family. SerC subfamily.</text>
</comment>
<keyword evidence="11" id="KW-0664">Pyridoxine biosynthesis</keyword>
<keyword evidence="8" id="KW-0028">Amino-acid biosynthesis</keyword>
<sequence length="373" mass="40321">MAVEIPPFLLPRDGRFGCGPAKVRPTALDSLVDSAPLLLGTSHRQAPVKDLVHRVRSGLSTLYGAPDGYEVVLGNGGSTLFWDLATFSLIEQRSAHGVFGEFSGKFAKATEAAPHLGEPAVFATDPGSVRLPEETDGVDVYAWAHNETSTGALAPVHRVGGEDALVIIDGTSAAGGVDVDLAETDVYYFAPQKGFASDGGLWFAFLSPRAIERMERIAASGRWIPEILSLKVAHDNSLKDQTLNTPALVTLFLMAEQLSWVLENGGMDFATRRSRASSVRIYRWALAHELAQPFVSEPDLRSTVVATIDFDDRVDAKALAAHLRANGIVDVEPYRKLGRNQLRIGMFPAIDPDDIAALTHCIDWLLPKVTKAP</sequence>
<comment type="pathway">
    <text evidence="3">Amino-acid biosynthesis; L-serine biosynthesis; L-serine from 3-phospho-D-glycerate: step 2/3.</text>
</comment>
<evidence type="ECO:0000256" key="11">
    <source>
        <dbReference type="ARBA" id="ARBA00023096"/>
    </source>
</evidence>
<dbReference type="SUPFAM" id="SSF53383">
    <property type="entry name" value="PLP-dependent transferases"/>
    <property type="match status" value="1"/>
</dbReference>
<comment type="function">
    <text evidence="2">Catalyzes the reversible conversion of 3-phosphohydroxypyruvate to phosphoserine and of 3-hydroxy-2-oxo-4-phosphonooxybutanoate to phosphohydroxythreonine.</text>
</comment>
<dbReference type="InterPro" id="IPR015421">
    <property type="entry name" value="PyrdxlP-dep_Trfase_major"/>
</dbReference>
<evidence type="ECO:0000256" key="14">
    <source>
        <dbReference type="ARBA" id="ARBA00047630"/>
    </source>
</evidence>
<evidence type="ECO:0000256" key="1">
    <source>
        <dbReference type="ARBA" id="ARBA00001933"/>
    </source>
</evidence>
<evidence type="ECO:0000256" key="6">
    <source>
        <dbReference type="ARBA" id="ARBA00022490"/>
    </source>
</evidence>
<keyword evidence="9 17" id="KW-0808">Transferase</keyword>
<evidence type="ECO:0000256" key="10">
    <source>
        <dbReference type="ARBA" id="ARBA00022898"/>
    </source>
</evidence>
<dbReference type="InterPro" id="IPR006272">
    <property type="entry name" value="Pser_aminoTfrase_mycobac"/>
</dbReference>
<evidence type="ECO:0000256" key="7">
    <source>
        <dbReference type="ARBA" id="ARBA00022576"/>
    </source>
</evidence>